<protein>
    <recommendedName>
        <fullName evidence="4">Peptidoglycan hydrolase</fullName>
    </recommendedName>
</protein>
<dbReference type="InterPro" id="IPR002901">
    <property type="entry name" value="MGlyc_endo_b_GlcNAc-like_dom"/>
</dbReference>
<dbReference type="CDD" id="cd00118">
    <property type="entry name" value="LysM"/>
    <property type="match status" value="1"/>
</dbReference>
<dbReference type="InterPro" id="IPR051056">
    <property type="entry name" value="Glycosyl_Hydrolase_73"/>
</dbReference>
<evidence type="ECO:0000259" key="6">
    <source>
        <dbReference type="PROSITE" id="PS51782"/>
    </source>
</evidence>
<reference evidence="7 8" key="1">
    <citation type="submission" date="2018-03" db="EMBL/GenBank/DDBJ databases">
        <title>Genomic Encyclopedia of Type Strains, Phase III (KMG-III): the genomes of soil and plant-associated and newly described type strains.</title>
        <authorList>
            <person name="Whitman W."/>
        </authorList>
    </citation>
    <scope>NUCLEOTIDE SEQUENCE [LARGE SCALE GENOMIC DNA]</scope>
    <source>
        <strain evidence="7 8">CGMCC 1.9313</strain>
    </source>
</reference>
<dbReference type="AlphaFoldDB" id="A0A2T0U7D6"/>
<keyword evidence="1" id="KW-0929">Antimicrobial</keyword>
<evidence type="ECO:0000256" key="1">
    <source>
        <dbReference type="ARBA" id="ARBA00022529"/>
    </source>
</evidence>
<dbReference type="Pfam" id="PF01832">
    <property type="entry name" value="Glucosaminidase"/>
    <property type="match status" value="1"/>
</dbReference>
<evidence type="ECO:0000256" key="3">
    <source>
        <dbReference type="ARBA" id="ARBA00022801"/>
    </source>
</evidence>
<organism evidence="7 8">
    <name type="scientific">Arcticibacter pallidicorallinus</name>
    <dbReference type="NCBI Taxonomy" id="1259464"/>
    <lineage>
        <taxon>Bacteria</taxon>
        <taxon>Pseudomonadati</taxon>
        <taxon>Bacteroidota</taxon>
        <taxon>Sphingobacteriia</taxon>
        <taxon>Sphingobacteriales</taxon>
        <taxon>Sphingobacteriaceae</taxon>
        <taxon>Arcticibacter</taxon>
    </lineage>
</organism>
<feature type="chain" id="PRO_5015659648" description="Peptidoglycan hydrolase" evidence="5">
    <location>
        <begin position="21"/>
        <end position="223"/>
    </location>
</feature>
<dbReference type="Gene3D" id="3.10.350.10">
    <property type="entry name" value="LysM domain"/>
    <property type="match status" value="1"/>
</dbReference>
<feature type="signal peptide" evidence="5">
    <location>
        <begin position="1"/>
        <end position="20"/>
    </location>
</feature>
<evidence type="ECO:0000256" key="5">
    <source>
        <dbReference type="SAM" id="SignalP"/>
    </source>
</evidence>
<comment type="caution">
    <text evidence="7">The sequence shown here is derived from an EMBL/GenBank/DDBJ whole genome shotgun (WGS) entry which is preliminary data.</text>
</comment>
<dbReference type="SUPFAM" id="SSF54106">
    <property type="entry name" value="LysM domain"/>
    <property type="match status" value="1"/>
</dbReference>
<dbReference type="InterPro" id="IPR036779">
    <property type="entry name" value="LysM_dom_sf"/>
</dbReference>
<keyword evidence="8" id="KW-1185">Reference proteome</keyword>
<dbReference type="EMBL" id="PVTH01000003">
    <property type="protein sequence ID" value="PRY53768.1"/>
    <property type="molecule type" value="Genomic_DNA"/>
</dbReference>
<dbReference type="PANTHER" id="PTHR33308">
    <property type="entry name" value="PEPTIDOGLYCAN HYDROLASE FLGJ"/>
    <property type="match status" value="1"/>
</dbReference>
<keyword evidence="5" id="KW-0732">Signal</keyword>
<dbReference type="GO" id="GO:0031640">
    <property type="term" value="P:killing of cells of another organism"/>
    <property type="evidence" value="ECO:0007669"/>
    <property type="project" value="UniProtKB-KW"/>
</dbReference>
<evidence type="ECO:0000256" key="2">
    <source>
        <dbReference type="ARBA" id="ARBA00022638"/>
    </source>
</evidence>
<gene>
    <name evidence="7" type="ORF">B0I27_103238</name>
</gene>
<dbReference type="Pfam" id="PF01476">
    <property type="entry name" value="LysM"/>
    <property type="match status" value="1"/>
</dbReference>
<dbReference type="SMART" id="SM00047">
    <property type="entry name" value="LYZ2"/>
    <property type="match status" value="1"/>
</dbReference>
<dbReference type="Proteomes" id="UP000238034">
    <property type="component" value="Unassembled WGS sequence"/>
</dbReference>
<dbReference type="OrthoDB" id="977752at2"/>
<dbReference type="PANTHER" id="PTHR33308:SF9">
    <property type="entry name" value="PEPTIDOGLYCAN HYDROLASE FLGJ"/>
    <property type="match status" value="1"/>
</dbReference>
<name>A0A2T0U7D6_9SPHI</name>
<keyword evidence="2" id="KW-0081">Bacteriolytic enzyme</keyword>
<dbReference type="GO" id="GO:0004040">
    <property type="term" value="F:amidase activity"/>
    <property type="evidence" value="ECO:0007669"/>
    <property type="project" value="InterPro"/>
</dbReference>
<dbReference type="PROSITE" id="PS51782">
    <property type="entry name" value="LYSM"/>
    <property type="match status" value="1"/>
</dbReference>
<evidence type="ECO:0000313" key="8">
    <source>
        <dbReference type="Proteomes" id="UP000238034"/>
    </source>
</evidence>
<accession>A0A2T0U7D6</accession>
<proteinExistence type="predicted"/>
<keyword evidence="3 7" id="KW-0378">Hydrolase</keyword>
<dbReference type="Gene3D" id="1.10.530.10">
    <property type="match status" value="1"/>
</dbReference>
<evidence type="ECO:0000313" key="7">
    <source>
        <dbReference type="EMBL" id="PRY53768.1"/>
    </source>
</evidence>
<dbReference type="RefSeq" id="WP_106292358.1">
    <property type="nucleotide sequence ID" value="NZ_PVTH01000003.1"/>
</dbReference>
<dbReference type="GO" id="GO:0042742">
    <property type="term" value="P:defense response to bacterium"/>
    <property type="evidence" value="ECO:0007669"/>
    <property type="project" value="UniProtKB-KW"/>
</dbReference>
<sequence length="223" mass="24941">MLRKFIYASLIVFISGTATAQSPAENYIENYKEVAVSTMNQHGIPASIVLGIAIHESASGTSRIAKYLNNHFGLKGKTGPKPIKSAYKGYEEVDDCYDDFVNYLKKRFSGLFTRYSSDDYRGWAMGIQRGGYAHSRTWASQVMAIIKKYNLDQFDQNAENAAKSTILAANKAESDPSEPIVYHVRRGDTLSRIAQRFRTTVKEIKNKNGLSSSLLDVGQRLHL</sequence>
<dbReference type="SMART" id="SM00257">
    <property type="entry name" value="LysM"/>
    <property type="match status" value="1"/>
</dbReference>
<dbReference type="InterPro" id="IPR018392">
    <property type="entry name" value="LysM"/>
</dbReference>
<feature type="domain" description="LysM" evidence="6">
    <location>
        <begin position="180"/>
        <end position="223"/>
    </location>
</feature>
<evidence type="ECO:0000256" key="4">
    <source>
        <dbReference type="ARBA" id="ARBA00032108"/>
    </source>
</evidence>